<dbReference type="CDD" id="cd07992">
    <property type="entry name" value="LPLAT_AAK14816-like"/>
    <property type="match status" value="1"/>
</dbReference>
<feature type="transmembrane region" description="Helical" evidence="1">
    <location>
        <begin position="330"/>
        <end position="350"/>
    </location>
</feature>
<sequence>MNEFMYSVVKFIIKTGLYGFYKRIEIKGLKHVPTKKPVMFLPNHQSALMDVLLIATDCNRKPYFLTRADVFKGRFLKRIFTYFQMMPIYRIRDGRNSLSNNNKIFNACAKVLGNGNALVIFPEANHNLRRRVRPLSKGFTRIIIRSLELYPNLDIQLVPVGLNYKNATHFPDRVSVHYGKPISAKLFFDPNDYAQTSKAIKEQVTTALQKLTTHIEDDDNYESLVGRLEYEGIDFTDPIATNNWVKTYSSSGISNRSSNSSSENRGKGSFRFFLYLLNLPVYLLWKYWMKPKVPEAEFMGTFKFAFGLLGYPVYLCLLFLILVNMVSVKMAIFILAIQVVVSLCLTKYVLR</sequence>
<proteinExistence type="predicted"/>
<evidence type="ECO:0000259" key="2">
    <source>
        <dbReference type="SMART" id="SM00563"/>
    </source>
</evidence>
<organism evidence="3 4">
    <name type="scientific">Maribacter confluentis</name>
    <dbReference type="NCBI Taxonomy" id="1656093"/>
    <lineage>
        <taxon>Bacteria</taxon>
        <taxon>Pseudomonadati</taxon>
        <taxon>Bacteroidota</taxon>
        <taxon>Flavobacteriia</taxon>
        <taxon>Flavobacteriales</taxon>
        <taxon>Flavobacteriaceae</taxon>
        <taxon>Maribacter</taxon>
    </lineage>
</organism>
<dbReference type="GO" id="GO:0016746">
    <property type="term" value="F:acyltransferase activity"/>
    <property type="evidence" value="ECO:0007669"/>
    <property type="project" value="UniProtKB-KW"/>
</dbReference>
<dbReference type="Proteomes" id="UP001168579">
    <property type="component" value="Unassembled WGS sequence"/>
</dbReference>
<feature type="domain" description="Phospholipid/glycerol acyltransferase" evidence="2">
    <location>
        <begin position="38"/>
        <end position="165"/>
    </location>
</feature>
<keyword evidence="3" id="KW-0012">Acyltransferase</keyword>
<keyword evidence="1" id="KW-0472">Membrane</keyword>
<dbReference type="SMART" id="SM00563">
    <property type="entry name" value="PlsC"/>
    <property type="match status" value="1"/>
</dbReference>
<reference evidence="3" key="2">
    <citation type="submission" date="2023-06" db="EMBL/GenBank/DDBJ databases">
        <authorList>
            <person name="Lucena T."/>
            <person name="Sun Q."/>
        </authorList>
    </citation>
    <scope>NUCLEOTIDE SEQUENCE</scope>
    <source>
        <strain evidence="3">CECT 8869</strain>
    </source>
</reference>
<protein>
    <submittedName>
        <fullName evidence="3">Lysophospholipid acyltransferase family protein</fullName>
        <ecNumber evidence="3">2.3.1.-</ecNumber>
    </submittedName>
</protein>
<keyword evidence="4" id="KW-1185">Reference proteome</keyword>
<gene>
    <name evidence="3" type="ORF">Q2T41_15170</name>
</gene>
<accession>A0ABT8RTF8</accession>
<dbReference type="EC" id="2.3.1.-" evidence="3"/>
<name>A0ABT8RTF8_9FLAO</name>
<dbReference type="InterPro" id="IPR052744">
    <property type="entry name" value="GPAT/DAPAT"/>
</dbReference>
<keyword evidence="1" id="KW-1133">Transmembrane helix</keyword>
<feature type="transmembrane region" description="Helical" evidence="1">
    <location>
        <begin position="301"/>
        <end position="323"/>
    </location>
</feature>
<comment type="caution">
    <text evidence="3">The sequence shown here is derived from an EMBL/GenBank/DDBJ whole genome shotgun (WGS) entry which is preliminary data.</text>
</comment>
<keyword evidence="1" id="KW-0812">Transmembrane</keyword>
<reference evidence="3" key="1">
    <citation type="journal article" date="2014" name="Int. J. Syst. Evol. Microbiol.">
        <title>Complete genome of a new Firmicutes species belonging to the dominant human colonic microbiota ('Ruminococcus bicirculans') reveals two chromosomes and a selective capacity to utilize plant glucans.</title>
        <authorList>
            <consortium name="NISC Comparative Sequencing Program"/>
            <person name="Wegmann U."/>
            <person name="Louis P."/>
            <person name="Goesmann A."/>
            <person name="Henrissat B."/>
            <person name="Duncan S.H."/>
            <person name="Flint H.J."/>
        </authorList>
    </citation>
    <scope>NUCLEOTIDE SEQUENCE</scope>
    <source>
        <strain evidence="3">CECT 8869</strain>
    </source>
</reference>
<keyword evidence="3" id="KW-0808">Transferase</keyword>
<dbReference type="RefSeq" id="WP_304436764.1">
    <property type="nucleotide sequence ID" value="NZ_JAUKUC010000001.1"/>
</dbReference>
<dbReference type="SUPFAM" id="SSF69593">
    <property type="entry name" value="Glycerol-3-phosphate (1)-acyltransferase"/>
    <property type="match status" value="1"/>
</dbReference>
<evidence type="ECO:0000313" key="3">
    <source>
        <dbReference type="EMBL" id="MDO1514000.1"/>
    </source>
</evidence>
<evidence type="ECO:0000256" key="1">
    <source>
        <dbReference type="SAM" id="Phobius"/>
    </source>
</evidence>
<evidence type="ECO:0000313" key="4">
    <source>
        <dbReference type="Proteomes" id="UP001168579"/>
    </source>
</evidence>
<dbReference type="Pfam" id="PF01553">
    <property type="entry name" value="Acyltransferase"/>
    <property type="match status" value="1"/>
</dbReference>
<dbReference type="EMBL" id="JAUKUC010000001">
    <property type="protein sequence ID" value="MDO1514000.1"/>
    <property type="molecule type" value="Genomic_DNA"/>
</dbReference>
<dbReference type="InterPro" id="IPR002123">
    <property type="entry name" value="Plipid/glycerol_acylTrfase"/>
</dbReference>
<dbReference type="PANTHER" id="PTHR31605">
    <property type="entry name" value="GLYCEROL-3-PHOSPHATE O-ACYLTRANSFERASE 1"/>
    <property type="match status" value="1"/>
</dbReference>
<dbReference type="PANTHER" id="PTHR31605:SF0">
    <property type="entry name" value="GLYCEROL-3-PHOSPHATE O-ACYLTRANSFERASE 1"/>
    <property type="match status" value="1"/>
</dbReference>
<feature type="transmembrane region" description="Helical" evidence="1">
    <location>
        <begin position="272"/>
        <end position="289"/>
    </location>
</feature>